<dbReference type="InterPro" id="IPR041522">
    <property type="entry name" value="CdaR_GGDEF"/>
</dbReference>
<dbReference type="SUPFAM" id="SSF46689">
    <property type="entry name" value="Homeodomain-like"/>
    <property type="match status" value="2"/>
</dbReference>
<dbReference type="RefSeq" id="WP_099521107.1">
    <property type="nucleotide sequence ID" value="NZ_CP016808.1"/>
</dbReference>
<keyword evidence="6" id="KW-0238">DNA-binding</keyword>
<keyword evidence="2" id="KW-0963">Cytoplasm</keyword>
<dbReference type="InterPro" id="IPR020449">
    <property type="entry name" value="Tscrpt_reg_AraC-type_HTH"/>
</dbReference>
<dbReference type="InterPro" id="IPR018062">
    <property type="entry name" value="HTH_AraC-typ_CS"/>
</dbReference>
<dbReference type="PROSITE" id="PS00041">
    <property type="entry name" value="HTH_ARAC_FAMILY_1"/>
    <property type="match status" value="1"/>
</dbReference>
<dbReference type="GO" id="GO:0005737">
    <property type="term" value="C:cytoplasm"/>
    <property type="evidence" value="ECO:0007669"/>
    <property type="project" value="UniProtKB-SubCell"/>
</dbReference>
<dbReference type="Gene3D" id="3.40.50.2300">
    <property type="match status" value="1"/>
</dbReference>
<evidence type="ECO:0008006" key="12">
    <source>
        <dbReference type="Google" id="ProtNLM"/>
    </source>
</evidence>
<evidence type="ECO:0000256" key="1">
    <source>
        <dbReference type="ARBA" id="ARBA00004496"/>
    </source>
</evidence>
<dbReference type="PROSITE" id="PS01124">
    <property type="entry name" value="HTH_ARAC_FAMILY_2"/>
    <property type="match status" value="1"/>
</dbReference>
<evidence type="ECO:0000256" key="6">
    <source>
        <dbReference type="ARBA" id="ARBA00023125"/>
    </source>
</evidence>
<evidence type="ECO:0000256" key="7">
    <source>
        <dbReference type="ARBA" id="ARBA00023163"/>
    </source>
</evidence>
<keyword evidence="5" id="KW-0805">Transcription regulation</keyword>
<evidence type="ECO:0000256" key="2">
    <source>
        <dbReference type="ARBA" id="ARBA00022490"/>
    </source>
</evidence>
<feature type="domain" description="Response regulatory" evidence="10">
    <location>
        <begin position="3"/>
        <end position="120"/>
    </location>
</feature>
<dbReference type="GO" id="GO:0003700">
    <property type="term" value="F:DNA-binding transcription factor activity"/>
    <property type="evidence" value="ECO:0007669"/>
    <property type="project" value="InterPro"/>
</dbReference>
<evidence type="ECO:0000256" key="3">
    <source>
        <dbReference type="ARBA" id="ARBA00022553"/>
    </source>
</evidence>
<evidence type="ECO:0000313" key="11">
    <source>
        <dbReference type="EMBL" id="ANY70177.1"/>
    </source>
</evidence>
<dbReference type="PRINTS" id="PR00032">
    <property type="entry name" value="HTHARAC"/>
</dbReference>
<gene>
    <name evidence="11" type="ORF">BBD42_29485</name>
</gene>
<evidence type="ECO:0000256" key="4">
    <source>
        <dbReference type="ARBA" id="ARBA00023012"/>
    </source>
</evidence>
<dbReference type="EMBL" id="CP016808">
    <property type="protein sequence ID" value="ANY70177.1"/>
    <property type="molecule type" value="Genomic_DNA"/>
</dbReference>
<dbReference type="InterPro" id="IPR001789">
    <property type="entry name" value="Sig_transdc_resp-reg_receiver"/>
</dbReference>
<feature type="domain" description="HTH araC/xylS-type" evidence="9">
    <location>
        <begin position="409"/>
        <end position="507"/>
    </location>
</feature>
<dbReference type="PANTHER" id="PTHR42713:SF3">
    <property type="entry name" value="TRANSCRIPTIONAL REGULATORY PROTEIN HPTR"/>
    <property type="match status" value="1"/>
</dbReference>
<proteinExistence type="predicted"/>
<sequence length="523" mass="59342">MYRVFLVDDEPFILEGLYDAVDWAAHGLELTGKAENGRKALELLQQVPADLLITDISMPIMNGLELIRAARAIRPELKVIILSGFNDFEYLKEGMQLGIENYLLKPLNFAELTSTLAHTVKKLDETRRSSALEAEKVDILKDTILYRWLTAAIDAVQLQERAAMLDISFSGRYISTMLLRGGSEREDGFMQELRQTANASEDRLFLQNVEGDAVLVFMAEEEADCTAKAMQFALQLRQREEARPYRISIGSPQARGAQEALSYEHALRAQEYFLLLHKEEIALYEDYAARRGELLPDAELNWASYRKKVSAADTEALVAELTGDFQAIQASSAATPSRLRMLVMQMLLWLHQEMGGANTVNVIIAEHMNASFNKAAKASEWEELLAIMTSTIRGMSTMLIKEKTNPTVKLVLNDVEKFFATDLSLKQLAHKYHIHPVYLGKLFQKETGESFTEYVNKHRIEQSKLLLRTTALKVHEISRNVGYWDSGYFHKQFKKYVGVTPADYKSMLFEASSEPDDLNTWLC</sequence>
<dbReference type="PROSITE" id="PS50110">
    <property type="entry name" value="RESPONSE_REGULATORY"/>
    <property type="match status" value="1"/>
</dbReference>
<evidence type="ECO:0000259" key="10">
    <source>
        <dbReference type="PROSITE" id="PS50110"/>
    </source>
</evidence>
<dbReference type="Pfam" id="PF17853">
    <property type="entry name" value="GGDEF_2"/>
    <property type="match status" value="1"/>
</dbReference>
<protein>
    <recommendedName>
        <fullName evidence="12">DNA-binding response regulator</fullName>
    </recommendedName>
</protein>
<feature type="modified residue" description="4-aspartylphosphate" evidence="8">
    <location>
        <position position="55"/>
    </location>
</feature>
<organism evidence="11">
    <name type="scientific">Paenibacillus sp. BIHB 4019</name>
    <dbReference type="NCBI Taxonomy" id="1870819"/>
    <lineage>
        <taxon>Bacteria</taxon>
        <taxon>Bacillati</taxon>
        <taxon>Bacillota</taxon>
        <taxon>Bacilli</taxon>
        <taxon>Bacillales</taxon>
        <taxon>Paenibacillaceae</taxon>
        <taxon>Paenibacillus</taxon>
    </lineage>
</organism>
<dbReference type="InterPro" id="IPR051552">
    <property type="entry name" value="HptR"/>
</dbReference>
<dbReference type="Pfam" id="PF12833">
    <property type="entry name" value="HTH_18"/>
    <property type="match status" value="1"/>
</dbReference>
<dbReference type="SMART" id="SM00342">
    <property type="entry name" value="HTH_ARAC"/>
    <property type="match status" value="1"/>
</dbReference>
<dbReference type="Gene3D" id="1.10.10.60">
    <property type="entry name" value="Homeodomain-like"/>
    <property type="match status" value="2"/>
</dbReference>
<dbReference type="GO" id="GO:0000160">
    <property type="term" value="P:phosphorelay signal transduction system"/>
    <property type="evidence" value="ECO:0007669"/>
    <property type="project" value="UniProtKB-KW"/>
</dbReference>
<name>A0A1B2DR47_9BACL</name>
<evidence type="ECO:0000256" key="8">
    <source>
        <dbReference type="PROSITE-ProRule" id="PRU00169"/>
    </source>
</evidence>
<dbReference type="InterPro" id="IPR009057">
    <property type="entry name" value="Homeodomain-like_sf"/>
</dbReference>
<evidence type="ECO:0000256" key="5">
    <source>
        <dbReference type="ARBA" id="ARBA00023015"/>
    </source>
</evidence>
<dbReference type="Pfam" id="PF00072">
    <property type="entry name" value="Response_reg"/>
    <property type="match status" value="1"/>
</dbReference>
<reference evidence="11" key="1">
    <citation type="submission" date="2016-08" db="EMBL/GenBank/DDBJ databases">
        <title>Complete Genome Seqeunce of Paenibacillus sp. BIHB 4019 from tea rhizoplane.</title>
        <authorList>
            <person name="Thakur R."/>
            <person name="Swarnkar M.K."/>
            <person name="Gulati A."/>
        </authorList>
    </citation>
    <scope>NUCLEOTIDE SEQUENCE [LARGE SCALE GENOMIC DNA]</scope>
    <source>
        <strain evidence="11">BIHB4019</strain>
    </source>
</reference>
<keyword evidence="4" id="KW-0902">Two-component regulatory system</keyword>
<dbReference type="AlphaFoldDB" id="A0A1B2DR47"/>
<dbReference type="InterPro" id="IPR011006">
    <property type="entry name" value="CheY-like_superfamily"/>
</dbReference>
<dbReference type="InterPro" id="IPR018060">
    <property type="entry name" value="HTH_AraC"/>
</dbReference>
<keyword evidence="3 8" id="KW-0597">Phosphoprotein</keyword>
<dbReference type="SUPFAM" id="SSF52172">
    <property type="entry name" value="CheY-like"/>
    <property type="match status" value="1"/>
</dbReference>
<dbReference type="GO" id="GO:0043565">
    <property type="term" value="F:sequence-specific DNA binding"/>
    <property type="evidence" value="ECO:0007669"/>
    <property type="project" value="InterPro"/>
</dbReference>
<accession>A0A1B2DR47</accession>
<comment type="subcellular location">
    <subcellularLocation>
        <location evidence="1">Cytoplasm</location>
    </subcellularLocation>
</comment>
<dbReference type="CDD" id="cd17536">
    <property type="entry name" value="REC_YesN-like"/>
    <property type="match status" value="1"/>
</dbReference>
<dbReference type="PANTHER" id="PTHR42713">
    <property type="entry name" value="HISTIDINE KINASE-RELATED"/>
    <property type="match status" value="1"/>
</dbReference>
<dbReference type="SMART" id="SM00448">
    <property type="entry name" value="REC"/>
    <property type="match status" value="1"/>
</dbReference>
<evidence type="ECO:0000259" key="9">
    <source>
        <dbReference type="PROSITE" id="PS01124"/>
    </source>
</evidence>
<keyword evidence="7" id="KW-0804">Transcription</keyword>